<name>A0ABV5G6Q2_9MICC</name>
<reference evidence="2 3" key="1">
    <citation type="submission" date="2024-09" db="EMBL/GenBank/DDBJ databases">
        <authorList>
            <person name="Sun Q."/>
            <person name="Mori K."/>
        </authorList>
    </citation>
    <scope>NUCLEOTIDE SEQUENCE [LARGE SCALE GENOMIC DNA]</scope>
    <source>
        <strain evidence="2 3">CCM 7609</strain>
    </source>
</reference>
<dbReference type="Proteomes" id="UP001589575">
    <property type="component" value="Unassembled WGS sequence"/>
</dbReference>
<keyword evidence="3" id="KW-1185">Reference proteome</keyword>
<evidence type="ECO:0000313" key="2">
    <source>
        <dbReference type="EMBL" id="MFB9074636.1"/>
    </source>
</evidence>
<dbReference type="EMBL" id="JBHMFI010000002">
    <property type="protein sequence ID" value="MFB9074636.1"/>
    <property type="molecule type" value="Genomic_DNA"/>
</dbReference>
<feature type="region of interest" description="Disordered" evidence="1">
    <location>
        <begin position="1"/>
        <end position="38"/>
    </location>
</feature>
<organism evidence="2 3">
    <name type="scientific">Citricoccus parietis</name>
    <dbReference type="NCBI Taxonomy" id="592307"/>
    <lineage>
        <taxon>Bacteria</taxon>
        <taxon>Bacillati</taxon>
        <taxon>Actinomycetota</taxon>
        <taxon>Actinomycetes</taxon>
        <taxon>Micrococcales</taxon>
        <taxon>Micrococcaceae</taxon>
        <taxon>Citricoccus</taxon>
    </lineage>
</organism>
<comment type="caution">
    <text evidence="2">The sequence shown here is derived from an EMBL/GenBank/DDBJ whole genome shotgun (WGS) entry which is preliminary data.</text>
</comment>
<sequence>MATSGEDPSTVRFIMPEDVPSGGISSNSVARPRSSSFSSTSVEFTLAITTWARREVSRHRRYGLSGFLAASSGSSCNCSSLGTDGMASAKVAFDS</sequence>
<protein>
    <submittedName>
        <fullName evidence="2">Uncharacterized protein</fullName>
    </submittedName>
</protein>
<accession>A0ABV5G6Q2</accession>
<evidence type="ECO:0000313" key="3">
    <source>
        <dbReference type="Proteomes" id="UP001589575"/>
    </source>
</evidence>
<gene>
    <name evidence="2" type="ORF">ACFFX0_26985</name>
</gene>
<feature type="compositionally biased region" description="Low complexity" evidence="1">
    <location>
        <begin position="25"/>
        <end position="38"/>
    </location>
</feature>
<evidence type="ECO:0000256" key="1">
    <source>
        <dbReference type="SAM" id="MobiDB-lite"/>
    </source>
</evidence>
<proteinExistence type="predicted"/>